<gene>
    <name evidence="2" type="ORF">CA7LBN_003236</name>
</gene>
<dbReference type="AlphaFoldDB" id="A0A8F3AIF5"/>
<feature type="compositionally biased region" description="Basic and acidic residues" evidence="1">
    <location>
        <begin position="8"/>
        <end position="17"/>
    </location>
</feature>
<dbReference type="Pfam" id="PF09495">
    <property type="entry name" value="DUF2462"/>
    <property type="match status" value="1"/>
</dbReference>
<proteinExistence type="predicted"/>
<dbReference type="Proteomes" id="UP000825438">
    <property type="component" value="Chromosome III"/>
</dbReference>
<feature type="region of interest" description="Disordered" evidence="1">
    <location>
        <begin position="1"/>
        <end position="44"/>
    </location>
</feature>
<accession>A0A8F3AIF5</accession>
<protein>
    <submittedName>
        <fullName evidence="2">Uncharacterized protein</fullName>
    </submittedName>
</protein>
<evidence type="ECO:0000256" key="1">
    <source>
        <dbReference type="SAM" id="MobiDB-lite"/>
    </source>
</evidence>
<evidence type="ECO:0000313" key="2">
    <source>
        <dbReference type="EMBL" id="QWW24402.1"/>
    </source>
</evidence>
<organism evidence="2">
    <name type="scientific">Candidozyma auris</name>
    <name type="common">Yeast</name>
    <name type="synonym">Candida auris</name>
    <dbReference type="NCBI Taxonomy" id="498019"/>
    <lineage>
        <taxon>Eukaryota</taxon>
        <taxon>Fungi</taxon>
        <taxon>Dikarya</taxon>
        <taxon>Ascomycota</taxon>
        <taxon>Saccharomycotina</taxon>
        <taxon>Pichiomycetes</taxon>
        <taxon>Metschnikowiaceae</taxon>
        <taxon>Candidozyma</taxon>
    </lineage>
</organism>
<dbReference type="EMBL" id="CP076751">
    <property type="protein sequence ID" value="QWW24402.1"/>
    <property type="molecule type" value="Genomic_DNA"/>
</dbReference>
<dbReference type="InterPro" id="IPR019034">
    <property type="entry name" value="UPF0390"/>
</dbReference>
<sequence length="94" mass="10454">MVYSRGHRVADDMDKAKLPSKVTKKQQNPRSAAPKIIKPKKASAKQAFKLSKSLSGSAGTEKLIASRVGHLELIKGSRREVEKEEKAKKQKEKK</sequence>
<name>A0A8F3AIF5_CANAR</name>
<reference evidence="2" key="1">
    <citation type="submission" date="2021-06" db="EMBL/GenBank/DDBJ databases">
        <title>Candida auris outbreak in lebanese hospital.</title>
        <authorList>
            <person name="Finianos M."/>
        </authorList>
    </citation>
    <scope>NUCLEOTIDE SEQUENCE</scope>
    <source>
        <strain evidence="2">CA7LBN</strain>
    </source>
</reference>